<organism evidence="7 8">
    <name type="scientific">Sinosporangium album</name>
    <dbReference type="NCBI Taxonomy" id="504805"/>
    <lineage>
        <taxon>Bacteria</taxon>
        <taxon>Bacillati</taxon>
        <taxon>Actinomycetota</taxon>
        <taxon>Actinomycetes</taxon>
        <taxon>Streptosporangiales</taxon>
        <taxon>Streptosporangiaceae</taxon>
        <taxon>Sinosporangium</taxon>
    </lineage>
</organism>
<dbReference type="PROSITE" id="PS50977">
    <property type="entry name" value="HTH_TETR_2"/>
    <property type="match status" value="1"/>
</dbReference>
<dbReference type="GO" id="GO:0000976">
    <property type="term" value="F:transcription cis-regulatory region binding"/>
    <property type="evidence" value="ECO:0007669"/>
    <property type="project" value="TreeGrafter"/>
</dbReference>
<dbReference type="InterPro" id="IPR001647">
    <property type="entry name" value="HTH_TetR"/>
</dbReference>
<dbReference type="EMBL" id="FNCN01000028">
    <property type="protein sequence ID" value="SDH96211.1"/>
    <property type="molecule type" value="Genomic_DNA"/>
</dbReference>
<evidence type="ECO:0000313" key="7">
    <source>
        <dbReference type="EMBL" id="SDH96211.1"/>
    </source>
</evidence>
<name>A0A1G8GPK6_9ACTN</name>
<evidence type="ECO:0000256" key="2">
    <source>
        <dbReference type="ARBA" id="ARBA00023125"/>
    </source>
</evidence>
<evidence type="ECO:0000256" key="5">
    <source>
        <dbReference type="SAM" id="MobiDB-lite"/>
    </source>
</evidence>
<dbReference type="SUPFAM" id="SSF46689">
    <property type="entry name" value="Homeodomain-like"/>
    <property type="match status" value="1"/>
</dbReference>
<dbReference type="PANTHER" id="PTHR30055">
    <property type="entry name" value="HTH-TYPE TRANSCRIPTIONAL REGULATOR RUTR"/>
    <property type="match status" value="1"/>
</dbReference>
<proteinExistence type="predicted"/>
<dbReference type="InterPro" id="IPR036271">
    <property type="entry name" value="Tet_transcr_reg_TetR-rel_C_sf"/>
</dbReference>
<accession>A0A1G8GPK6</accession>
<dbReference type="Gene3D" id="1.10.357.10">
    <property type="entry name" value="Tetracycline Repressor, domain 2"/>
    <property type="match status" value="1"/>
</dbReference>
<keyword evidence="2 4" id="KW-0238">DNA-binding</keyword>
<dbReference type="Proteomes" id="UP000198923">
    <property type="component" value="Unassembled WGS sequence"/>
</dbReference>
<feature type="region of interest" description="Disordered" evidence="5">
    <location>
        <begin position="1"/>
        <end position="21"/>
    </location>
</feature>
<dbReference type="OrthoDB" id="329481at2"/>
<dbReference type="InterPro" id="IPR050109">
    <property type="entry name" value="HTH-type_TetR-like_transc_reg"/>
</dbReference>
<evidence type="ECO:0000256" key="1">
    <source>
        <dbReference type="ARBA" id="ARBA00023015"/>
    </source>
</evidence>
<reference evidence="7 8" key="1">
    <citation type="submission" date="2016-10" db="EMBL/GenBank/DDBJ databases">
        <authorList>
            <person name="de Groot N.N."/>
        </authorList>
    </citation>
    <scope>NUCLEOTIDE SEQUENCE [LARGE SCALE GENOMIC DNA]</scope>
    <source>
        <strain evidence="7 8">CPCC 201354</strain>
    </source>
</reference>
<dbReference type="PANTHER" id="PTHR30055:SF234">
    <property type="entry name" value="HTH-TYPE TRANSCRIPTIONAL REGULATOR BETI"/>
    <property type="match status" value="1"/>
</dbReference>
<evidence type="ECO:0000259" key="6">
    <source>
        <dbReference type="PROSITE" id="PS50977"/>
    </source>
</evidence>
<evidence type="ECO:0000313" key="8">
    <source>
        <dbReference type="Proteomes" id="UP000198923"/>
    </source>
</evidence>
<feature type="DNA-binding region" description="H-T-H motif" evidence="4">
    <location>
        <begin position="46"/>
        <end position="65"/>
    </location>
</feature>
<keyword evidence="8" id="KW-1185">Reference proteome</keyword>
<sequence>MLKSTCVKNKTRRRPEYRSGRPTLTREAIGRAVLDLVADSGPAALNMRALAARLGVTARALYNYVDDRDDAVRCAAMLVQAELHLPPLDPPRWRDSVRELCGALRAWYARFPNSLRLIDAGVQASAHPHMLANNEQIFAFYRAIGISPAKAGLAWAVTITTIAGHSEIDAWYGRLPDTEAEEWAPTPRGQLDAHPELDLAHTFAVHAAGPDLGREAVYESTVDMLILWLDALRNS</sequence>
<keyword evidence="3" id="KW-0804">Transcription</keyword>
<keyword evidence="1" id="KW-0805">Transcription regulation</keyword>
<dbReference type="SUPFAM" id="SSF48498">
    <property type="entry name" value="Tetracyclin repressor-like, C-terminal domain"/>
    <property type="match status" value="1"/>
</dbReference>
<evidence type="ECO:0000256" key="4">
    <source>
        <dbReference type="PROSITE-ProRule" id="PRU00335"/>
    </source>
</evidence>
<gene>
    <name evidence="7" type="ORF">SAMN05421505_12833</name>
</gene>
<dbReference type="STRING" id="504805.SAMN05421505_12833"/>
<evidence type="ECO:0000256" key="3">
    <source>
        <dbReference type="ARBA" id="ARBA00023163"/>
    </source>
</evidence>
<dbReference type="AlphaFoldDB" id="A0A1G8GPK6"/>
<dbReference type="InterPro" id="IPR009057">
    <property type="entry name" value="Homeodomain-like_sf"/>
</dbReference>
<feature type="domain" description="HTH tetR-type" evidence="6">
    <location>
        <begin position="23"/>
        <end position="83"/>
    </location>
</feature>
<protein>
    <submittedName>
        <fullName evidence="7">Regulatory protein, tetR family</fullName>
    </submittedName>
</protein>
<dbReference type="GO" id="GO:0003700">
    <property type="term" value="F:DNA-binding transcription factor activity"/>
    <property type="evidence" value="ECO:0007669"/>
    <property type="project" value="TreeGrafter"/>
</dbReference>